<feature type="transmembrane region" description="Helical" evidence="15">
    <location>
        <begin position="1156"/>
        <end position="1180"/>
    </location>
</feature>
<dbReference type="FunCoup" id="B3RPW0">
    <property type="interactions" value="906"/>
</dbReference>
<dbReference type="FunFam" id="1.20.120.350:FF:000145">
    <property type="match status" value="1"/>
</dbReference>
<keyword evidence="13" id="KW-0109">Calcium transport</keyword>
<keyword evidence="3 15" id="KW-0812">Transmembrane</keyword>
<dbReference type="STRING" id="10228.B3RPW0"/>
<keyword evidence="6 15" id="KW-1133">Transmembrane helix</keyword>
<feature type="domain" description="Ion transport" evidence="16">
    <location>
        <begin position="924"/>
        <end position="1189"/>
    </location>
</feature>
<dbReference type="Gene3D" id="1.10.287.70">
    <property type="match status" value="4"/>
</dbReference>
<evidence type="ECO:0000313" key="17">
    <source>
        <dbReference type="EMBL" id="EDV27710.1"/>
    </source>
</evidence>
<feature type="transmembrane region" description="Helical" evidence="15">
    <location>
        <begin position="73"/>
        <end position="92"/>
    </location>
</feature>
<comment type="subcellular location">
    <subcellularLocation>
        <location evidence="1 13">Membrane</location>
        <topology evidence="1 13">Multi-pass membrane protein</topology>
    </subcellularLocation>
</comment>
<evidence type="ECO:0000259" key="16">
    <source>
        <dbReference type="Pfam" id="PF00520"/>
    </source>
</evidence>
<sequence length="1510" mass="174269">MRSIIINFYLFLYPHSKSIGLNFCFLTWFERITIIVILINCVTLGSYNPAGQFKNNTCVDSTCQITSVVDNIIFGYFVVEMIIKMVALGVFGKYAYFSSGWNRLDFIIVLTGCLEYLINEGEFLTIIRTVRVLRPLRAINRVPSMRLLVNLLLDTLPLLGNVLMLCFIVFSIFGIVGVQLWKGILRSRCTLQQNITAPPGIFLYRYYLPSYEDPDYVCSLPEYNGIHHCRDLTLSNLTLDLTCKITNQTLASQYGDGTCTEYLQFYDTCSTSGPNIFYDNISFDNFAMAFIAIFQVITLEAWVDIMYAIQDGHASIDWIYFVILILIGSLFLLNFTLVVMATQFSETKRRVTKKARNSPSAIRSRRGSFSTLSSSAESRTCYNETIRLIRRIILYIAYLIQQFYSRCLKKISTYLAFRLDNWRQRSYSQNTTTTSQIYQESALRDRLGKRNGDLAINNSLYDGTTDNDGDTPIHPLESNTELQLFNFQLRHQPDGVSLTTDLSNKLTNYQKLKQRIRRLRVRCCIFTKSQKFSLIVLFAILANTIVMAIEHHNQPTYQIQALEVCNIIFTIFFTLEMVFKLFALGLLHYAKDSFNVFDAIIVIVSLVEIATDGKGLSVLRSFRLLRIFKIVRFLPTLQRQMMVMAQTFDNVVIFLGLLFLFMFTFSILGMHLFGNRFCLARVKDGPVVCSRKNFDSLLWAFVTVFQILTQEDWNVVMYDGMLARGKWAAIYFLALVTLGNYVLLNLLVAILVNGFQEQEKDLQGIPTTQIVEGYYGKSTPICDHQSCAMESSALSQSNKREEDGDSQTEFYIRTFQSSSLSCNHNQEEEQQQLPNLVDPNEVQIFPCRVPIGPRDPPQSKNKFAKLRRLMPWSKQKWQAIRRKYWICPEEVNNPNWLTRHRNHSLLILPKENRFRKWCKNVVKNPYFDRIILVVIIFNCVTLAMERPGIDPNSMERHFLNLMVIIFTFIFTSEMIIKVVTGDKSYLRNGWNVLDLLLVIISWVDLIITYTGGASNILGVLRILRGFRTLRPLRVINRAPGLKLVVQTLFSSLKAIGNIVIICVAFFVIFGILGVQLFSGKFYYCKATDDVENKTQCVEQYGLSEWVNRPYNFDDLVNASLSLFVISSKDGWMDITYHGIDARGVDLQPKKNHNVVVLLYFISFLLLVGFFVLNMFVGVVVENFHKCQEEHERRQREKKRNRKLQRAKKNQNKANAKSVSQIFCIKKVKEKKKNHIPPVEDYPAWRRKLYRFCVHRYFDITITIVIAVNIIFMATEHYKMSQAWEEVHKYANYFFTVVFTLEAVIHLVAFGVVYYFRDRWNIFDLLIVILSWTGIIIESQVLSNPTINPTIIRVMRLLRIVRILKLIKAAKGIRSLLRTIMNAMPQVVNLGMLFFLLFFIFAALGIELFGRLDCTTDNPCNGLSQHANFKTFGMAMLTLFRIATGDNWQGILQDTLRENCDRSENCQQNCCSNPILSSLFFVIFVLAAQYVLTNVVVAVLMKHLEESDEKE</sequence>
<dbReference type="Pfam" id="PF00520">
    <property type="entry name" value="Ion_trans"/>
    <property type="match status" value="4"/>
</dbReference>
<dbReference type="GO" id="GO:0086010">
    <property type="term" value="P:membrane depolarization during action potential"/>
    <property type="evidence" value="ECO:0000318"/>
    <property type="project" value="GO_Central"/>
</dbReference>
<evidence type="ECO:0000256" key="5">
    <source>
        <dbReference type="ARBA" id="ARBA00022882"/>
    </source>
</evidence>
<dbReference type="InterPro" id="IPR005821">
    <property type="entry name" value="Ion_trans_dom"/>
</dbReference>
<dbReference type="InterPro" id="IPR027359">
    <property type="entry name" value="Volt_channel_dom_sf"/>
</dbReference>
<comment type="similarity">
    <text evidence="13">Belongs to the calcium channel alpha-1 subunit (TC 1.A.1.11) family.</text>
</comment>
<feature type="glycosylation site" description="N-linked (GlcNAc...) asparagine" evidence="12">
    <location>
        <position position="247"/>
    </location>
</feature>
<evidence type="ECO:0000256" key="8">
    <source>
        <dbReference type="ARBA" id="ARBA00023136"/>
    </source>
</evidence>
<keyword evidence="18" id="KW-1185">Reference proteome</keyword>
<dbReference type="GO" id="GO:0005891">
    <property type="term" value="C:voltage-gated calcium channel complex"/>
    <property type="evidence" value="ECO:0007669"/>
    <property type="project" value="InterPro"/>
</dbReference>
<dbReference type="RefSeq" id="XP_002109544.1">
    <property type="nucleotide sequence ID" value="XM_002109508.1"/>
</dbReference>
<feature type="transmembrane region" description="Helical" evidence="15">
    <location>
        <begin position="1478"/>
        <end position="1500"/>
    </location>
</feature>
<feature type="glycosylation site" description="N-linked (GlcNAc...) asparagine" evidence="12">
    <location>
        <position position="55"/>
    </location>
</feature>
<keyword evidence="7" id="KW-0406">Ion transport</keyword>
<feature type="transmembrane region" description="Helical" evidence="15">
    <location>
        <begin position="286"/>
        <end position="306"/>
    </location>
</feature>
<dbReference type="Proteomes" id="UP000009022">
    <property type="component" value="Unassembled WGS sequence"/>
</dbReference>
<keyword evidence="13" id="KW-0107">Calcium channel</keyword>
<keyword evidence="2" id="KW-0813">Transport</keyword>
<evidence type="ECO:0000313" key="18">
    <source>
        <dbReference type="Proteomes" id="UP000009022"/>
    </source>
</evidence>
<organism evidence="17 18">
    <name type="scientific">Trichoplax adhaerens</name>
    <name type="common">Trichoplax reptans</name>
    <dbReference type="NCBI Taxonomy" id="10228"/>
    <lineage>
        <taxon>Eukaryota</taxon>
        <taxon>Metazoa</taxon>
        <taxon>Placozoa</taxon>
        <taxon>Uniplacotomia</taxon>
        <taxon>Trichoplacea</taxon>
        <taxon>Trichoplacidae</taxon>
        <taxon>Trichoplax</taxon>
    </lineage>
</organism>
<evidence type="ECO:0000256" key="10">
    <source>
        <dbReference type="ARBA" id="ARBA00023303"/>
    </source>
</evidence>
<dbReference type="InParanoid" id="B3RPW0"/>
<dbReference type="InterPro" id="IPR002077">
    <property type="entry name" value="VDCCAlpha1"/>
</dbReference>
<feature type="transmembrane region" description="Helical" evidence="15">
    <location>
        <begin position="1054"/>
        <end position="1077"/>
    </location>
</feature>
<dbReference type="PANTHER" id="PTHR10037">
    <property type="entry name" value="VOLTAGE-GATED CATION CHANNEL CALCIUM AND SODIUM"/>
    <property type="match status" value="1"/>
</dbReference>
<name>B3RPW0_TRIAD</name>
<keyword evidence="4" id="KW-0677">Repeat</keyword>
<dbReference type="EMBL" id="DS985242">
    <property type="protein sequence ID" value="EDV27710.1"/>
    <property type="molecule type" value="Genomic_DNA"/>
</dbReference>
<feature type="domain" description="Ion transport" evidence="16">
    <location>
        <begin position="531"/>
        <end position="761"/>
    </location>
</feature>
<keyword evidence="10" id="KW-0407">Ion channel</keyword>
<dbReference type="FunFam" id="1.10.287.70:FF:000314">
    <property type="entry name" value="Voltage-gated Ca2+ channel, alpha subunit"/>
    <property type="match status" value="1"/>
</dbReference>
<evidence type="ECO:0000256" key="7">
    <source>
        <dbReference type="ARBA" id="ARBA00023065"/>
    </source>
</evidence>
<dbReference type="FunFam" id="1.10.287.70:FF:000117">
    <property type="entry name" value="Voltage-gated Ca2+ channel, alpha subunit"/>
    <property type="match status" value="1"/>
</dbReference>
<feature type="non-terminal residue" evidence="17">
    <location>
        <position position="1510"/>
    </location>
</feature>
<feature type="transmembrane region" description="Helical" evidence="15">
    <location>
        <begin position="1255"/>
        <end position="1273"/>
    </location>
</feature>
<feature type="transmembrane region" description="Helical" evidence="15">
    <location>
        <begin position="1386"/>
        <end position="1405"/>
    </location>
</feature>
<feature type="transmembrane region" description="Helical" evidence="15">
    <location>
        <begin position="532"/>
        <end position="549"/>
    </location>
</feature>
<protein>
    <recommendedName>
        <fullName evidence="16">Ion transport domain-containing protein</fullName>
    </recommendedName>
</protein>
<feature type="binding site" evidence="11">
    <location>
        <position position="1129"/>
    </location>
    <ligand>
        <name>Ca(2+)</name>
        <dbReference type="ChEBI" id="CHEBI:29108"/>
    </ligand>
</feature>
<feature type="transmembrane region" description="Helical" evidence="15">
    <location>
        <begin position="158"/>
        <end position="178"/>
    </location>
</feature>
<evidence type="ECO:0000256" key="3">
    <source>
        <dbReference type="ARBA" id="ARBA00022692"/>
    </source>
</evidence>
<dbReference type="GO" id="GO:0043005">
    <property type="term" value="C:neuron projection"/>
    <property type="evidence" value="ECO:0000318"/>
    <property type="project" value="GO_Central"/>
</dbReference>
<dbReference type="GO" id="GO:0005248">
    <property type="term" value="F:voltage-gated sodium channel activity"/>
    <property type="evidence" value="ECO:0000318"/>
    <property type="project" value="GO_Central"/>
</dbReference>
<dbReference type="KEGG" id="tad:TRIADDRAFT_21513"/>
<evidence type="ECO:0000256" key="13">
    <source>
        <dbReference type="RuleBase" id="RU003808"/>
    </source>
</evidence>
<evidence type="ECO:0000256" key="4">
    <source>
        <dbReference type="ARBA" id="ARBA00022737"/>
    </source>
</evidence>
<reference evidence="17 18" key="1">
    <citation type="journal article" date="2008" name="Nature">
        <title>The Trichoplax genome and the nature of placozoans.</title>
        <authorList>
            <person name="Srivastava M."/>
            <person name="Begovic E."/>
            <person name="Chapman J."/>
            <person name="Putnam N.H."/>
            <person name="Hellsten U."/>
            <person name="Kawashima T."/>
            <person name="Kuo A."/>
            <person name="Mitros T."/>
            <person name="Salamov A."/>
            <person name="Carpenter M.L."/>
            <person name="Signorovitch A.Y."/>
            <person name="Moreno M.A."/>
            <person name="Kamm K."/>
            <person name="Grimwood J."/>
            <person name="Schmutz J."/>
            <person name="Shapiro H."/>
            <person name="Grigoriev I.V."/>
            <person name="Buss L.W."/>
            <person name="Schierwater B."/>
            <person name="Dellaporta S.L."/>
            <person name="Rokhsar D.S."/>
        </authorList>
    </citation>
    <scope>NUCLEOTIDE SEQUENCE [LARGE SCALE GENOMIC DNA]</scope>
    <source>
        <strain evidence="17 18">Grell-BS-1999</strain>
    </source>
</reference>
<evidence type="ECO:0000256" key="6">
    <source>
        <dbReference type="ARBA" id="ARBA00022989"/>
    </source>
</evidence>
<feature type="transmembrane region" description="Helical" evidence="15">
    <location>
        <begin position="21"/>
        <end position="47"/>
    </location>
</feature>
<dbReference type="PhylomeDB" id="B3RPW0"/>
<dbReference type="GO" id="GO:0001518">
    <property type="term" value="C:voltage-gated sodium channel complex"/>
    <property type="evidence" value="ECO:0000318"/>
    <property type="project" value="GO_Central"/>
</dbReference>
<feature type="compositionally biased region" description="Basic residues" evidence="14">
    <location>
        <begin position="1195"/>
        <end position="1210"/>
    </location>
</feature>
<dbReference type="PANTHER" id="PTHR10037:SF230">
    <property type="entry name" value="CA[2+]-CHANNEL PROTEIN ALPHA[[1]] SUBUNIT T, ISOFORM F"/>
    <property type="match status" value="1"/>
</dbReference>
<feature type="region of interest" description="Disordered" evidence="14">
    <location>
        <begin position="1189"/>
        <end position="1217"/>
    </location>
</feature>
<feature type="transmembrane region" description="Helical" evidence="15">
    <location>
        <begin position="727"/>
        <end position="752"/>
    </location>
</feature>
<dbReference type="OrthoDB" id="416585at2759"/>
<feature type="transmembrane region" description="Helical" evidence="15">
    <location>
        <begin position="318"/>
        <end position="340"/>
    </location>
</feature>
<dbReference type="CTD" id="6750759"/>
<evidence type="ECO:0000256" key="1">
    <source>
        <dbReference type="ARBA" id="ARBA00004141"/>
    </source>
</evidence>
<evidence type="ECO:0000256" key="12">
    <source>
        <dbReference type="PIRSR" id="PIRSR602077-3"/>
    </source>
</evidence>
<evidence type="ECO:0000256" key="9">
    <source>
        <dbReference type="ARBA" id="ARBA00023180"/>
    </source>
</evidence>
<gene>
    <name evidence="17" type="ORF">TRIADDRAFT_21513</name>
</gene>
<dbReference type="FunFam" id="1.10.287.70:FF:000032">
    <property type="entry name" value="Voltage-dependent T-type calcium channel subunit alpha"/>
    <property type="match status" value="1"/>
</dbReference>
<feature type="transmembrane region" description="Helical" evidence="15">
    <location>
        <begin position="996"/>
        <end position="1023"/>
    </location>
</feature>
<dbReference type="GO" id="GO:0070509">
    <property type="term" value="P:calcium ion import"/>
    <property type="evidence" value="ECO:0000318"/>
    <property type="project" value="GO_Central"/>
</dbReference>
<dbReference type="HOGENOM" id="CLU_000540_2_3_1"/>
<feature type="domain" description="Ion transport" evidence="16">
    <location>
        <begin position="27"/>
        <end position="350"/>
    </location>
</feature>
<proteinExistence type="inferred from homology"/>
<dbReference type="GeneID" id="6750759"/>
<feature type="transmembrane region" description="Helical" evidence="15">
    <location>
        <begin position="651"/>
        <end position="673"/>
    </location>
</feature>
<keyword evidence="8 15" id="KW-0472">Membrane</keyword>
<dbReference type="InterPro" id="IPR043203">
    <property type="entry name" value="VGCC_Ca_Na"/>
</dbReference>
<dbReference type="PRINTS" id="PR00167">
    <property type="entry name" value="CACHANNEL"/>
</dbReference>
<dbReference type="GO" id="GO:0008332">
    <property type="term" value="F:low voltage-gated calcium channel activity"/>
    <property type="evidence" value="ECO:0000318"/>
    <property type="project" value="GO_Central"/>
</dbReference>
<evidence type="ECO:0000256" key="2">
    <source>
        <dbReference type="ARBA" id="ARBA00022448"/>
    </source>
</evidence>
<accession>B3RPW0</accession>
<keyword evidence="5 13" id="KW-0851">Voltage-gated channel</keyword>
<feature type="binding site" evidence="11">
    <location>
        <position position="711"/>
    </location>
    <ligand>
        <name>Ca(2+)</name>
        <dbReference type="ChEBI" id="CHEBI:29108"/>
    </ligand>
</feature>
<evidence type="ECO:0000256" key="15">
    <source>
        <dbReference type="SAM" id="Phobius"/>
    </source>
</evidence>
<keyword evidence="11" id="KW-0479">Metal-binding</keyword>
<dbReference type="FunFam" id="1.20.120.350:FF:000072">
    <property type="entry name" value="Voltage-dependent T-type calcium channel subunit alpha"/>
    <property type="match status" value="2"/>
</dbReference>
<dbReference type="GO" id="GO:0046872">
    <property type="term" value="F:metal ion binding"/>
    <property type="evidence" value="ECO:0007669"/>
    <property type="project" value="UniProtKB-KW"/>
</dbReference>
<keyword evidence="11 13" id="KW-0106">Calcium</keyword>
<dbReference type="FunFam" id="1.20.120.350:FF:000009">
    <property type="entry name" value="Voltage-dependent T-type calcium channel subunit alpha"/>
    <property type="match status" value="1"/>
</dbReference>
<evidence type="ECO:0000256" key="11">
    <source>
        <dbReference type="PIRSR" id="PIRSR602077-1"/>
    </source>
</evidence>
<feature type="transmembrane region" description="Helical" evidence="15">
    <location>
        <begin position="957"/>
        <end position="976"/>
    </location>
</feature>
<dbReference type="eggNOG" id="KOG2302">
    <property type="taxonomic scope" value="Eukaryota"/>
</dbReference>
<feature type="transmembrane region" description="Helical" evidence="15">
    <location>
        <begin position="561"/>
        <end position="582"/>
    </location>
</feature>
<dbReference type="SUPFAM" id="SSF81324">
    <property type="entry name" value="Voltage-gated potassium channels"/>
    <property type="match status" value="4"/>
</dbReference>
<keyword evidence="9 12" id="KW-0325">Glycoprotein</keyword>
<feature type="transmembrane region" description="Helical" evidence="15">
    <location>
        <begin position="1293"/>
        <end position="1315"/>
    </location>
</feature>
<dbReference type="OMA" id="GQAWSCG"/>
<evidence type="ECO:0000256" key="14">
    <source>
        <dbReference type="SAM" id="MobiDB-lite"/>
    </source>
</evidence>
<feature type="domain" description="Ion transport" evidence="16">
    <location>
        <begin position="1254"/>
        <end position="1509"/>
    </location>
</feature>
<feature type="binding site" evidence="11">
    <location>
        <position position="300"/>
    </location>
    <ligand>
        <name>Ca(2+)</name>
        <dbReference type="ChEBI" id="CHEBI:29108"/>
    </ligand>
</feature>
<dbReference type="Gene3D" id="1.20.120.350">
    <property type="entry name" value="Voltage-gated potassium channels. Chain C"/>
    <property type="match status" value="4"/>
</dbReference>